<protein>
    <submittedName>
        <fullName evidence="1">Uncharacterized protein</fullName>
    </submittedName>
</protein>
<evidence type="ECO:0000313" key="4">
    <source>
        <dbReference type="EMBL" id="PTR97426.1"/>
    </source>
</evidence>
<dbReference type="KEGG" id="lsj:LSJ_1082"/>
<reference evidence="1 6" key="1">
    <citation type="journal article" date="2014" name="BMC Genomics">
        <title>Unusual genome complexity in Lactobacillus salivarius JCM1046.</title>
        <authorList>
            <person name="Raftis E.J."/>
            <person name="Forde B.M."/>
            <person name="Claesson M.J."/>
            <person name="O'Toole P.W."/>
        </authorList>
    </citation>
    <scope>NUCLEOTIDE SEQUENCE [LARGE SCALE GENOMIC DNA]</scope>
    <source>
        <strain evidence="1 6">JCM1046</strain>
    </source>
</reference>
<gene>
    <name evidence="3" type="ORF">A8C52_02070</name>
    <name evidence="4" type="ORF">DBP89_03050</name>
    <name evidence="2" type="ORF">FYL25_02480</name>
    <name evidence="1" type="ORF">LSJ_1082</name>
    <name evidence="5" type="ORF">O2U02_03590</name>
</gene>
<reference evidence="4 8" key="3">
    <citation type="journal article" date="2018" name="Genome Announc.">
        <title>Fifty-Six Draft Genome Sequences of 10 Lactobacillus Species from 22 Commercial Dietary Supplements.</title>
        <authorList>
            <person name="Gangiredla J."/>
            <person name="Barnaba T.J."/>
            <person name="Mammel M.K."/>
            <person name="Lacher D.W."/>
            <person name="Elkins C.A."/>
            <person name="Lampel K.A."/>
            <person name="Whitehouse C.A."/>
            <person name="Tartera C."/>
        </authorList>
    </citation>
    <scope>NUCLEOTIDE SEQUENCE [LARGE SCALE GENOMIC DNA]</scope>
    <source>
        <strain evidence="4 8">DS11_12</strain>
    </source>
</reference>
<evidence type="ECO:0000313" key="7">
    <source>
        <dbReference type="Proteomes" id="UP000218139"/>
    </source>
</evidence>
<evidence type="ECO:0000313" key="1">
    <source>
        <dbReference type="EMBL" id="AIR10756.1"/>
    </source>
</evidence>
<accession>A0A089QIF1</accession>
<proteinExistence type="predicted"/>
<dbReference type="AlphaFoldDB" id="A0A089QIF1"/>
<dbReference type="EMBL" id="QAGV01000002">
    <property type="protein sequence ID" value="PTR97426.1"/>
    <property type="molecule type" value="Genomic_DNA"/>
</dbReference>
<dbReference type="Proteomes" id="UP000029488">
    <property type="component" value="Chromosome"/>
</dbReference>
<evidence type="ECO:0000313" key="10">
    <source>
        <dbReference type="Proteomes" id="UP001224533"/>
    </source>
</evidence>
<dbReference type="Proteomes" id="UP000471678">
    <property type="component" value="Unassembled WGS sequence"/>
</dbReference>
<dbReference type="Proteomes" id="UP001224533">
    <property type="component" value="Chromosome"/>
</dbReference>
<dbReference type="EMBL" id="CP007646">
    <property type="protein sequence ID" value="AIR10756.1"/>
    <property type="molecule type" value="Genomic_DNA"/>
</dbReference>
<dbReference type="RefSeq" id="WP_003700509.1">
    <property type="nucleotide sequence ID" value="NZ_CBCRTQ010000001.1"/>
</dbReference>
<reference evidence="2 9" key="4">
    <citation type="journal article" date="2020" name="Food Funct.">
        <title>Screening of Lactobacillus salivarius strains from the feces of Chinese populations and the evaluation of their effects against intestinal inflammation in mice.</title>
        <authorList>
            <person name="Zhai Q."/>
            <person name="Shen X."/>
            <person name="Cen S."/>
            <person name="Zhang C."/>
            <person name="Tian F."/>
            <person name="Zhao J."/>
            <person name="Zhang H."/>
            <person name="Xue Y."/>
            <person name="Chen W."/>
        </authorList>
    </citation>
    <scope>NUCLEOTIDE SEQUENCE [LARGE SCALE GENOMIC DNA]</scope>
    <source>
        <strain evidence="2 9">FYNDL5_1.scaf</strain>
    </source>
</reference>
<dbReference type="Proteomes" id="UP000244552">
    <property type="component" value="Unassembled WGS sequence"/>
</dbReference>
<evidence type="ECO:0000313" key="2">
    <source>
        <dbReference type="EMBL" id="MYY64310.1"/>
    </source>
</evidence>
<evidence type="ECO:0000313" key="6">
    <source>
        <dbReference type="Proteomes" id="UP000029488"/>
    </source>
</evidence>
<reference evidence="5 10" key="5">
    <citation type="submission" date="2022-12" db="EMBL/GenBank/DDBJ databases">
        <title>Assessment of beneficial effects and identification of host adaptation-associated genes of Ligilactobacillus salivarius isolated from Meles meles.</title>
        <authorList>
            <person name="Wang Y."/>
        </authorList>
    </citation>
    <scope>NUCLEOTIDE SEQUENCE [LARGE SCALE GENOMIC DNA]</scope>
    <source>
        <strain evidence="5 10">S35</strain>
    </source>
</reference>
<name>A0A089QIF1_9LACO</name>
<evidence type="ECO:0000313" key="8">
    <source>
        <dbReference type="Proteomes" id="UP000244552"/>
    </source>
</evidence>
<evidence type="ECO:0000313" key="3">
    <source>
        <dbReference type="EMBL" id="PAY45080.1"/>
    </source>
</evidence>
<dbReference type="EMBL" id="VSUB01000002">
    <property type="protein sequence ID" value="MYY64310.1"/>
    <property type="molecule type" value="Genomic_DNA"/>
</dbReference>
<organism evidence="1 6">
    <name type="scientific">Ligilactobacillus salivarius</name>
    <dbReference type="NCBI Taxonomy" id="1624"/>
    <lineage>
        <taxon>Bacteria</taxon>
        <taxon>Bacillati</taxon>
        <taxon>Bacillota</taxon>
        <taxon>Bacilli</taxon>
        <taxon>Lactobacillales</taxon>
        <taxon>Lactobacillaceae</taxon>
        <taxon>Ligilactobacillus</taxon>
    </lineage>
</organism>
<evidence type="ECO:0000313" key="9">
    <source>
        <dbReference type="Proteomes" id="UP000471678"/>
    </source>
</evidence>
<dbReference type="EMBL" id="LXZO01000112">
    <property type="protein sequence ID" value="PAY45080.1"/>
    <property type="molecule type" value="Genomic_DNA"/>
</dbReference>
<sequence>MRIIDFITATDFLNPKLVITQEFDHKNIISGKVTVKDANTILISPSPELVTLSELLSILKKYPKKAKLRVRDVEKENYTLPLMSFKISQSELELAYKPLYLLQKNNKETQ</sequence>
<reference evidence="3 7" key="2">
    <citation type="submission" date="2016-05" db="EMBL/GenBank/DDBJ databases">
        <authorList>
            <person name="Lee J.-Y."/>
            <person name="Kim E.B."/>
            <person name="Choi Y.-J."/>
        </authorList>
    </citation>
    <scope>NUCLEOTIDE SEQUENCE [LARGE SCALE GENOMIC DNA]</scope>
    <source>
        <strain evidence="3 7">KLA006</strain>
    </source>
</reference>
<dbReference type="Proteomes" id="UP000218139">
    <property type="component" value="Unassembled WGS sequence"/>
</dbReference>
<dbReference type="EMBL" id="CP114509">
    <property type="protein sequence ID" value="WHS18314.1"/>
    <property type="molecule type" value="Genomic_DNA"/>
</dbReference>
<evidence type="ECO:0000313" key="5">
    <source>
        <dbReference type="EMBL" id="WHS18314.1"/>
    </source>
</evidence>